<dbReference type="GO" id="GO:0003723">
    <property type="term" value="F:RNA binding"/>
    <property type="evidence" value="ECO:0007669"/>
    <property type="project" value="InterPro"/>
</dbReference>
<keyword evidence="1 6" id="KW-0963">Cytoplasm</keyword>
<reference evidence="9" key="2">
    <citation type="journal article" date="2012" name="PLoS ONE">
        <title>A Deeply Branching Thermophilic Bacterium with an Ancient Acetyl-CoA Pathway Dominates a Subsurface Ecosystem.</title>
        <authorList>
            <person name="Takami H."/>
            <person name="Noguchi H."/>
            <person name="Takaki Y."/>
            <person name="Uchiyama I."/>
            <person name="Toyoda A."/>
            <person name="Nishi S."/>
            <person name="Chee G.-J."/>
            <person name="Arai W."/>
            <person name="Nunoura T."/>
            <person name="Itoh T."/>
            <person name="Hattori M."/>
            <person name="Takai K."/>
        </authorList>
    </citation>
    <scope>NUCLEOTIDE SEQUENCE</scope>
</reference>
<dbReference type="AlphaFoldDB" id="H5SCY9"/>
<comment type="caution">
    <text evidence="6">Lacks conserved residue(s) required for the propagation of feature annotation.</text>
</comment>
<dbReference type="GO" id="GO:0141102">
    <property type="term" value="F:tRNA (5-carboxymethylaminomethyluridine(34)-2'-O)-methyltransferase activity"/>
    <property type="evidence" value="ECO:0007669"/>
    <property type="project" value="RHEA"/>
</dbReference>
<dbReference type="GO" id="GO:0002130">
    <property type="term" value="P:wobble position ribose methylation"/>
    <property type="evidence" value="ECO:0007669"/>
    <property type="project" value="TreeGrafter"/>
</dbReference>
<evidence type="ECO:0000256" key="6">
    <source>
        <dbReference type="HAMAP-Rule" id="MF_01885"/>
    </source>
</evidence>
<dbReference type="InterPro" id="IPR001537">
    <property type="entry name" value="SpoU_MeTrfase"/>
</dbReference>
<proteinExistence type="inferred from homology"/>
<dbReference type="GO" id="GO:0005737">
    <property type="term" value="C:cytoplasm"/>
    <property type="evidence" value="ECO:0007669"/>
    <property type="project" value="UniProtKB-SubCell"/>
</dbReference>
<dbReference type="Pfam" id="PF00588">
    <property type="entry name" value="SpoU_methylase"/>
    <property type="match status" value="1"/>
</dbReference>
<comment type="catalytic activity">
    <reaction evidence="6">
        <text>cytidine(34) in tRNA + S-adenosyl-L-methionine = 2'-O-methylcytidine(34) in tRNA + S-adenosyl-L-homocysteine + H(+)</text>
        <dbReference type="Rhea" id="RHEA:43084"/>
        <dbReference type="Rhea" id="RHEA-COMP:10331"/>
        <dbReference type="Rhea" id="RHEA-COMP:10332"/>
        <dbReference type="ChEBI" id="CHEBI:15378"/>
        <dbReference type="ChEBI" id="CHEBI:57856"/>
        <dbReference type="ChEBI" id="CHEBI:59789"/>
        <dbReference type="ChEBI" id="CHEBI:74495"/>
        <dbReference type="ChEBI" id="CHEBI:82748"/>
        <dbReference type="EC" id="2.1.1.207"/>
    </reaction>
</comment>
<keyword evidence="2 6" id="KW-0489">Methyltransferase</keyword>
<dbReference type="CDD" id="cd18094">
    <property type="entry name" value="SpoU-like_TrmL"/>
    <property type="match status" value="1"/>
</dbReference>
<comment type="function">
    <text evidence="6">Could methylate the ribose at the nucleotide 34 wobble position in tRNA.</text>
</comment>
<evidence type="ECO:0000313" key="9">
    <source>
        <dbReference type="EMBL" id="BAL54025.1"/>
    </source>
</evidence>
<comment type="catalytic activity">
    <reaction evidence="6">
        <text>5-carboxymethylaminomethyluridine(34) in tRNA(Leu) + S-adenosyl-L-methionine = 5-carboxymethylaminomethyl-2'-O-methyluridine(34) in tRNA(Leu) + S-adenosyl-L-homocysteine + H(+)</text>
        <dbReference type="Rhea" id="RHEA:43088"/>
        <dbReference type="Rhea" id="RHEA-COMP:10333"/>
        <dbReference type="Rhea" id="RHEA-COMP:10334"/>
        <dbReference type="ChEBI" id="CHEBI:15378"/>
        <dbReference type="ChEBI" id="CHEBI:57856"/>
        <dbReference type="ChEBI" id="CHEBI:59789"/>
        <dbReference type="ChEBI" id="CHEBI:74508"/>
        <dbReference type="ChEBI" id="CHEBI:74511"/>
        <dbReference type="EC" id="2.1.1.207"/>
    </reaction>
</comment>
<keyword evidence="4 6" id="KW-0949">S-adenosyl-L-methionine</keyword>
<evidence type="ECO:0000256" key="4">
    <source>
        <dbReference type="ARBA" id="ARBA00022691"/>
    </source>
</evidence>
<evidence type="ECO:0000259" key="8">
    <source>
        <dbReference type="Pfam" id="PF00588"/>
    </source>
</evidence>
<comment type="subcellular location">
    <subcellularLocation>
        <location evidence="6">Cytoplasm</location>
    </subcellularLocation>
</comment>
<dbReference type="Gene3D" id="3.40.1280.10">
    <property type="match status" value="1"/>
</dbReference>
<keyword evidence="5 6" id="KW-0819">tRNA processing</keyword>
<comment type="similarity">
    <text evidence="6">Belongs to the class IV-like SAM-binding methyltransferase superfamily. RNA methyltransferase TrmH family. TrmL subfamily.</text>
</comment>
<gene>
    <name evidence="9" type="ORF">HGMM_F12C05C08</name>
</gene>
<dbReference type="EC" id="2.1.1.207" evidence="6"/>
<dbReference type="SUPFAM" id="SSF75217">
    <property type="entry name" value="alpha/beta knot"/>
    <property type="match status" value="1"/>
</dbReference>
<dbReference type="HAMAP" id="MF_01885">
    <property type="entry name" value="tRNA_methyltr_TrmL"/>
    <property type="match status" value="1"/>
</dbReference>
<dbReference type="PANTHER" id="PTHR42971:SF1">
    <property type="entry name" value="TRNA (CYTIDINE(34)-2'-O)-METHYLTRANSFERASE"/>
    <property type="match status" value="1"/>
</dbReference>
<feature type="binding site" evidence="6 7">
    <location>
        <position position="130"/>
    </location>
    <ligand>
        <name>S-adenosyl-L-methionine</name>
        <dbReference type="ChEBI" id="CHEBI:59789"/>
    </ligand>
</feature>
<dbReference type="PIRSF" id="PIRSF029256">
    <property type="entry name" value="SpoU_TrmH_prd"/>
    <property type="match status" value="1"/>
</dbReference>
<organism evidence="9">
    <name type="scientific">uncultured Planctomycetota bacterium</name>
    <dbReference type="NCBI Taxonomy" id="120965"/>
    <lineage>
        <taxon>Bacteria</taxon>
        <taxon>Pseudomonadati</taxon>
        <taxon>Planctomycetota</taxon>
        <taxon>environmental samples</taxon>
    </lineage>
</organism>
<dbReference type="GO" id="GO:0141098">
    <property type="term" value="F:tRNA (cytidine(34)-2'-O)-methyltransferase activity"/>
    <property type="evidence" value="ECO:0007669"/>
    <property type="project" value="RHEA"/>
</dbReference>
<sequence>MLHVVLVEPEIAPNVGNIARTCAATGCRLHLVGPLGFRLDDRALRRAGVDYWDVVDWVRYRNWEEFRGNIGNKQMWLFTARGGQPYHRVPYRDEDCLVFGCESRGLPESLLAECRAWQVCIPLPSGKVRSLNLATAVGIAVLRALESLGRI</sequence>
<dbReference type="PANTHER" id="PTHR42971">
    <property type="entry name" value="TRNA (CYTIDINE(34)-2'-O)-METHYLTRANSFERASE"/>
    <property type="match status" value="1"/>
</dbReference>
<evidence type="ECO:0000256" key="7">
    <source>
        <dbReference type="PIRSR" id="PIRSR029256-1"/>
    </source>
</evidence>
<feature type="domain" description="tRNA/rRNA methyltransferase SpoU type" evidence="8">
    <location>
        <begin position="2"/>
        <end position="141"/>
    </location>
</feature>
<feature type="binding site" evidence="6 7">
    <location>
        <position position="121"/>
    </location>
    <ligand>
        <name>S-adenosyl-L-methionine</name>
        <dbReference type="ChEBI" id="CHEBI:59789"/>
    </ligand>
</feature>
<accession>H5SCY9</accession>
<feature type="binding site" evidence="6 7">
    <location>
        <position position="100"/>
    </location>
    <ligand>
        <name>S-adenosyl-L-methionine</name>
        <dbReference type="ChEBI" id="CHEBI:59789"/>
    </ligand>
</feature>
<dbReference type="InterPro" id="IPR016914">
    <property type="entry name" value="TrmL"/>
</dbReference>
<dbReference type="EMBL" id="AP011676">
    <property type="protein sequence ID" value="BAL54025.1"/>
    <property type="molecule type" value="Genomic_DNA"/>
</dbReference>
<evidence type="ECO:0000256" key="5">
    <source>
        <dbReference type="ARBA" id="ARBA00022694"/>
    </source>
</evidence>
<protein>
    <recommendedName>
        <fullName evidence="6">Putative tRNA (cytidine(34)-2'-O)-methyltransferase</fullName>
        <ecNumber evidence="6">2.1.1.207</ecNumber>
    </recommendedName>
    <alternativeName>
        <fullName evidence="6">tRNA (cytidine/uridine-2'-O-)-methyltransferase</fullName>
    </alternativeName>
</protein>
<evidence type="ECO:0000256" key="1">
    <source>
        <dbReference type="ARBA" id="ARBA00022490"/>
    </source>
</evidence>
<dbReference type="InterPro" id="IPR029026">
    <property type="entry name" value="tRNA_m1G_MTases_N"/>
</dbReference>
<name>H5SCY9_9BACT</name>
<keyword evidence="3 6" id="KW-0808">Transferase</keyword>
<reference evidence="9" key="1">
    <citation type="journal article" date="2005" name="Environ. Microbiol.">
        <title>Genetic and functional properties of uncultivated thermophilic crenarchaeotes from a subsurface gold mine as revealed by analysis of genome fragments.</title>
        <authorList>
            <person name="Nunoura T."/>
            <person name="Hirayama H."/>
            <person name="Takami H."/>
            <person name="Oida H."/>
            <person name="Nishi S."/>
            <person name="Shimamura S."/>
            <person name="Suzuki Y."/>
            <person name="Inagaki F."/>
            <person name="Takai K."/>
            <person name="Nealson K.H."/>
            <person name="Horikoshi K."/>
        </authorList>
    </citation>
    <scope>NUCLEOTIDE SEQUENCE</scope>
</reference>
<dbReference type="InterPro" id="IPR029028">
    <property type="entry name" value="Alpha/beta_knot_MTases"/>
</dbReference>
<evidence type="ECO:0000256" key="2">
    <source>
        <dbReference type="ARBA" id="ARBA00022603"/>
    </source>
</evidence>
<evidence type="ECO:0000256" key="3">
    <source>
        <dbReference type="ARBA" id="ARBA00022679"/>
    </source>
</evidence>